<dbReference type="AlphaFoldDB" id="A0A6N9H7L6"/>
<dbReference type="Proteomes" id="UP000469215">
    <property type="component" value="Unassembled WGS sequence"/>
</dbReference>
<evidence type="ECO:0000313" key="2">
    <source>
        <dbReference type="Proteomes" id="UP000469215"/>
    </source>
</evidence>
<sequence length="167" mass="17741">MTGIFQGTPPDPSELLQLSLAVPDTDGPTGTSYLVSTVTDAARDARTLAEEGEGPEIMWRFAVMQALDTYRSLLRGGGVELAAQFFTPVPPATGAVEIDAAFAVLAAWLAERDGWTPPAWVFDPARTTARWYADLPVAFMRAEADAESPAAFASRGVYTSTAGLSRA</sequence>
<proteinExistence type="predicted"/>
<name>A0A6N9H7L6_9MICO</name>
<organism evidence="1 2">
    <name type="scientific">Brevibacterium rongguiense</name>
    <dbReference type="NCBI Taxonomy" id="2695267"/>
    <lineage>
        <taxon>Bacteria</taxon>
        <taxon>Bacillati</taxon>
        <taxon>Actinomycetota</taxon>
        <taxon>Actinomycetes</taxon>
        <taxon>Micrococcales</taxon>
        <taxon>Brevibacteriaceae</taxon>
        <taxon>Brevibacterium</taxon>
    </lineage>
</organism>
<keyword evidence="2" id="KW-1185">Reference proteome</keyword>
<comment type="caution">
    <text evidence="1">The sequence shown here is derived from an EMBL/GenBank/DDBJ whole genome shotgun (WGS) entry which is preliminary data.</text>
</comment>
<accession>A0A6N9H7L6</accession>
<gene>
    <name evidence="1" type="ORF">GSY69_06050</name>
</gene>
<dbReference type="EMBL" id="WWEQ01000018">
    <property type="protein sequence ID" value="MYM19542.1"/>
    <property type="molecule type" value="Genomic_DNA"/>
</dbReference>
<protein>
    <submittedName>
        <fullName evidence="1">Uncharacterized protein</fullName>
    </submittedName>
</protein>
<reference evidence="1 2" key="1">
    <citation type="submission" date="2020-01" db="EMBL/GenBank/DDBJ databases">
        <authorList>
            <person name="Deng T."/>
        </authorList>
    </citation>
    <scope>NUCLEOTIDE SEQUENCE [LARGE SCALE GENOMIC DNA]</scope>
    <source>
        <strain evidence="1 2">5221</strain>
    </source>
</reference>
<dbReference type="RefSeq" id="WP_160952971.1">
    <property type="nucleotide sequence ID" value="NZ_WWEQ01000018.1"/>
</dbReference>
<evidence type="ECO:0000313" key="1">
    <source>
        <dbReference type="EMBL" id="MYM19542.1"/>
    </source>
</evidence>